<keyword evidence="2" id="KW-0413">Isomerase</keyword>
<evidence type="ECO:0008006" key="5">
    <source>
        <dbReference type="Google" id="ProtNLM"/>
    </source>
</evidence>
<dbReference type="PANTHER" id="PTHR43709">
    <property type="entry name" value="ACONITATE ISOMERASE-RELATED"/>
    <property type="match status" value="1"/>
</dbReference>
<comment type="similarity">
    <text evidence="1">Belongs to the PrpF family.</text>
</comment>
<evidence type="ECO:0000256" key="1">
    <source>
        <dbReference type="ARBA" id="ARBA00007673"/>
    </source>
</evidence>
<reference evidence="3 4" key="1">
    <citation type="submission" date="2020-08" db="EMBL/GenBank/DDBJ databases">
        <title>Sequencing the genomes of 1000 actinobacteria strains.</title>
        <authorList>
            <person name="Klenk H.-P."/>
        </authorList>
    </citation>
    <scope>NUCLEOTIDE SEQUENCE [LARGE SCALE GENOMIC DNA]</scope>
    <source>
        <strain evidence="3 4">DSM 45298</strain>
    </source>
</reference>
<sequence length="379" mass="39472">MRHPVAAAFVRGGTSKGLVFHREDLPDDRADRDALFLRAMGSPDEYGRQLDGMGGGISSLSKVCVVGPPTHPDADVDYLFGQVQVDTASVDYGGNCGNMSSAIGPFAVDEGIVPVPADGQARVRIHNVNTGKLIASTFSVRNGRSVVDGDYAIKGVSGTAAPVRLDFLDPGGAVTGRLLPTGNSRDRVDVDSIGAVEVSYVDAANPCVFVPAEALSLVGTESPEEIEAAPGLLDRLETIRRAAAVAMRIAATVEEAAANRLVPFIAVVGPPATYRTLSNEHVASDDVDVIVRFISSGRPHRAVPVTGALCSSIAARLPGTVVNDAARPASSSADPIRIGTPSGVLDANAAVADTADGWRAVHASTYRTTRRLFDGYVYA</sequence>
<proteinExistence type="inferred from homology"/>
<dbReference type="EMBL" id="JACIFP010000001">
    <property type="protein sequence ID" value="MBB4133564.1"/>
    <property type="molecule type" value="Genomic_DNA"/>
</dbReference>
<dbReference type="AlphaFoldDB" id="A0A840ET89"/>
<dbReference type="Pfam" id="PF04303">
    <property type="entry name" value="PrpF"/>
    <property type="match status" value="1"/>
</dbReference>
<name>A0A840ET89_9ACTN</name>
<evidence type="ECO:0000256" key="2">
    <source>
        <dbReference type="ARBA" id="ARBA00023235"/>
    </source>
</evidence>
<dbReference type="RefSeq" id="WP_183368743.1">
    <property type="nucleotide sequence ID" value="NZ_BAABHL010000113.1"/>
</dbReference>
<dbReference type="Proteomes" id="UP000551501">
    <property type="component" value="Unassembled WGS sequence"/>
</dbReference>
<keyword evidence="4" id="KW-1185">Reference proteome</keyword>
<protein>
    <recommendedName>
        <fullName evidence="5">PrpF family protein</fullName>
    </recommendedName>
</protein>
<dbReference type="PANTHER" id="PTHR43709:SF2">
    <property type="entry name" value="DUF453 DOMAIN PROTEIN (AFU_ORTHOLOGUE AFUA_6G00360)"/>
    <property type="match status" value="1"/>
</dbReference>
<gene>
    <name evidence="3" type="ORF">BKA16_000116</name>
</gene>
<dbReference type="Gene3D" id="3.10.310.10">
    <property type="entry name" value="Diaminopimelate Epimerase, Chain A, domain 1"/>
    <property type="match status" value="2"/>
</dbReference>
<evidence type="ECO:0000313" key="4">
    <source>
        <dbReference type="Proteomes" id="UP000551501"/>
    </source>
</evidence>
<dbReference type="SUPFAM" id="SSF54506">
    <property type="entry name" value="Diaminopimelate epimerase-like"/>
    <property type="match status" value="2"/>
</dbReference>
<accession>A0A840ET89</accession>
<evidence type="ECO:0000313" key="3">
    <source>
        <dbReference type="EMBL" id="MBB4133564.1"/>
    </source>
</evidence>
<dbReference type="InterPro" id="IPR007400">
    <property type="entry name" value="PrpF-like"/>
</dbReference>
<organism evidence="3 4">
    <name type="scientific">Gordonia humi</name>
    <dbReference type="NCBI Taxonomy" id="686429"/>
    <lineage>
        <taxon>Bacteria</taxon>
        <taxon>Bacillati</taxon>
        <taxon>Actinomycetota</taxon>
        <taxon>Actinomycetes</taxon>
        <taxon>Mycobacteriales</taxon>
        <taxon>Gordoniaceae</taxon>
        <taxon>Gordonia</taxon>
    </lineage>
</organism>
<dbReference type="GO" id="GO:0016853">
    <property type="term" value="F:isomerase activity"/>
    <property type="evidence" value="ECO:0007669"/>
    <property type="project" value="UniProtKB-KW"/>
</dbReference>
<comment type="caution">
    <text evidence="3">The sequence shown here is derived from an EMBL/GenBank/DDBJ whole genome shotgun (WGS) entry which is preliminary data.</text>
</comment>